<keyword evidence="5" id="KW-0732">Signal</keyword>
<dbReference type="SUPFAM" id="SSF57184">
    <property type="entry name" value="Growth factor receptor domain"/>
    <property type="match status" value="4"/>
</dbReference>
<dbReference type="PANTHER" id="PTHR45756:SF1">
    <property type="entry name" value="PROTEIN KINASE DOMAIN CONTAINING PROTEIN"/>
    <property type="match status" value="1"/>
</dbReference>
<dbReference type="CDD" id="cd00064">
    <property type="entry name" value="FU"/>
    <property type="match status" value="1"/>
</dbReference>
<dbReference type="InterPro" id="IPR000719">
    <property type="entry name" value="Prot_kinase_dom"/>
</dbReference>
<feature type="signal peptide" evidence="5">
    <location>
        <begin position="1"/>
        <end position="27"/>
    </location>
</feature>
<dbReference type="eggNOG" id="KOG0192">
    <property type="taxonomic scope" value="Eukaryota"/>
</dbReference>
<keyword evidence="4" id="KW-1133">Transmembrane helix</keyword>
<protein>
    <submittedName>
        <fullName evidence="7">Tyrosine kinase putative</fullName>
    </submittedName>
</protein>
<dbReference type="GO" id="GO:0004672">
    <property type="term" value="F:protein kinase activity"/>
    <property type="evidence" value="ECO:0007669"/>
    <property type="project" value="InterPro"/>
</dbReference>
<gene>
    <name evidence="7" type="ORF">CL6EHI_068160</name>
</gene>
<dbReference type="SMART" id="SM00261">
    <property type="entry name" value="FU"/>
    <property type="match status" value="6"/>
</dbReference>
<dbReference type="SMART" id="SM00181">
    <property type="entry name" value="EGF"/>
    <property type="match status" value="6"/>
</dbReference>
<dbReference type="Proteomes" id="UP000078387">
    <property type="component" value="Unassembled WGS sequence"/>
</dbReference>
<dbReference type="VEuPathDB" id="AmoebaDB:EHI5A_092140"/>
<feature type="binding site" evidence="3">
    <location>
        <position position="1941"/>
    </location>
    <ligand>
        <name>ATP</name>
        <dbReference type="ChEBI" id="CHEBI:30616"/>
    </ligand>
</feature>
<dbReference type="InterPro" id="IPR017441">
    <property type="entry name" value="Protein_kinase_ATP_BS"/>
</dbReference>
<dbReference type="VEuPathDB" id="AmoebaDB:EHI5A_104780"/>
<dbReference type="InterPro" id="IPR006212">
    <property type="entry name" value="Furin_repeat"/>
</dbReference>
<sequence>MNFLQKLLKLMNRVMLVLVLCIYLTFAQCYKDGTVTIKNIDSCKTPSQGIGDVALEQRDGVEDYNGFSWTRILLKTGSKTPILNIYDSSNERFLLQYDNREIITTTVNFYLQSSNCQWALYNNGRLLNPLNFYFYPEFEISDSKPFIFAPHGEGTFVNKNSNYITIEFDYWDYNKARVSGKIRLFIVSRYQSNYVGHVLTTTDSNVIMRPNYPNQVMCTLKNGAKRFGYNGGDKNEVKEDCTCTSVDGKWDKDDCTEFLQYFQVVVDCEYTTSINEHYGGYAFKGCKENQLPIVTIPESSTVILEDMKIKENGVHFEVSGKLTISLTIPSSYPQILLNEVGSGTITVSSVTVEGDIPFDQLLFISNSDSITAIGLTGYCSGGSYRRYAKEGSNEEVMCDCHFNENISGDYYIEVDCEKDSEYRNLILPTTREITASRTWKSLVTQSIFDISGKYKLKAGSMTITCSGTIKTPVEVTTLTSNKKNGIVFFGELTVTTINTDITNDVVLLSSSSNVGSLSKSCDGKINGSSRFYTGTDPKCNCEYSKNSFKQRDCYLLPKYQELYFSLVTSSYKSIRKEYYSNIISTSSFSLSGSETLTIQSCDFSSLKSVTIESSLYCKVMNVAKTTKIKVSALITIEMYNIPSEKYINDGAIISVTSPEYLLIKTVSGNVCSDIASSTKPFNSDTYKAVQGCTLLSNNKLLRYCPTSNTEDTVKCSMKGSDYTTSSSFDKEYCPCESANCYIYPTTTSIDLKLKSMENNFVIGGTSLTKEITNLKTITALIITSDSKNINILSTETAHFQSLIVDGKSNTISLGHSSSLISINKISVNSEHNQVSVYAQSISSIYSKTTNIIHIISPNDVNVNSMTYGTTTFNSVTSKDILISNEGSEISLTSEAKINSISTDAVTLQFNSKVIINSINPTAKGVLIKLYKSESEIKLSTGTYLYTVYCPSAINIKIGMESKTPISLESYGTVEFTSSTITLDTVNSGPSSNLIIGSDVTTFTLNKIITKKTYGEIFTLSPSTNQLTINLAPDYSSSITNPMILFYTRARRVNVDKQCDGVAVLSGSYSDEITTCKTLGLYNRECKLTDSGYIYNGFIDYSCPCSSTKSNCEISLFSSHSTYQYPTGLQPTTLILESDTALTSINNVMFILQTNLYSLTLSGNNSVVSISSSDISSILLTVTSLENGFILHSQIKSMTINTKALLKSTSKSYELLLGETTSLCDYYLFKEGYALCQKCKEGYILINNACYISTDIQHCTNYVKTTSEIKCRECSYGYYWKDGSCSKCSESNCIVCKDNDGTCIECTEGYKLINGVCTAVTPEITSCLYFKEYCYKCSNSLSVLFGSANYCGGCDSKCSNCKVTTDQCITCNINKKYMSVSGECSLIQTADLVSNNNIISCKSNYYLTSGECVSCSKKFKDCSICTEKTCITCSSPNAYITKDGSCEVDQNCKIYENNQCSVCKDGYFKTSEGVCSSCTTGCNKCKDSSLCLECSDSYYLTTMGKCVANELPNCELSSKKGCARCFDHFYLDSNGNCQECNKTCLTCFKNASFCTSCQSDYYLDQNTCITDNGKSGKCSHILPGGKCAICKVGYYNLNSDCYECSENCTTCQRDANSCIECGENYYHSSSQNKCLSQDDLVYCISKNSWGCSKCLDGTYMYNGECYLCSDNCMNCIWSNICSSCDYGKVLRNGKCIPLEAVVNCIETSNGKCSKCSLNYKPTELGDYCEFHLNVLIVILPIIGFIIILIVILCMAIILINSITRYTANKQREKEFTSFKMSSSSIHFVPLSNGSCLTTSMSEINFTENNVIPVGQETKTLLCIGNTNKAIMKVQITNKTDCESKYGIRSEPQLAFIKPGNAVEFNLFVKPYCTCKVDDPILIVSSDVKKSKEKTYQLHVIFETELSTRLDPDDIKEEKKIGEGTFGIVYLGIFRGNKVAIKKMKQIDKNENKMTEFEKEVMMLDKFRSDYIIHFYGAVFIPNKICMVTEYAEYGSLQDVLIKKTENEIPMSLRLKFMIDSAKGIEYLHSNGILHRDIKPDNILIVSLDNGIEVNCKLTDFGASRNINMMMTNMTFTKGIGSPKYMAPEVLNREHYKMPSDIYSFAVTMLQCFTWEDPFPKTQFKFAWDIADLVANGKRTNQIERVTNPQIKNLIVRSWEQDTRKRLNINDILSGLKTIDIAN</sequence>
<evidence type="ECO:0000256" key="5">
    <source>
        <dbReference type="SAM" id="SignalP"/>
    </source>
</evidence>
<dbReference type="VEuPathDB" id="AmoebaDB:EHI7A_006920"/>
<keyword evidence="2 3" id="KW-0067">ATP-binding</keyword>
<dbReference type="SMART" id="SM00220">
    <property type="entry name" value="S_TKc"/>
    <property type="match status" value="1"/>
</dbReference>
<evidence type="ECO:0000256" key="2">
    <source>
        <dbReference type="ARBA" id="ARBA00022840"/>
    </source>
</evidence>
<dbReference type="InterPro" id="IPR009030">
    <property type="entry name" value="Growth_fac_rcpt_cys_sf"/>
</dbReference>
<keyword evidence="7" id="KW-0808">Transferase</keyword>
<dbReference type="GO" id="GO:0005524">
    <property type="term" value="F:ATP binding"/>
    <property type="evidence" value="ECO:0007669"/>
    <property type="project" value="UniProtKB-UniRule"/>
</dbReference>
<dbReference type="InterPro" id="IPR000742">
    <property type="entry name" value="EGF"/>
</dbReference>
<organism evidence="7 8">
    <name type="scientific">Entamoeba histolytica</name>
    <dbReference type="NCBI Taxonomy" id="5759"/>
    <lineage>
        <taxon>Eukaryota</taxon>
        <taxon>Amoebozoa</taxon>
        <taxon>Evosea</taxon>
        <taxon>Archamoebae</taxon>
        <taxon>Mastigamoebida</taxon>
        <taxon>Entamoebidae</taxon>
        <taxon>Entamoeba</taxon>
    </lineage>
</organism>
<dbReference type="PROSITE" id="PS50011">
    <property type="entry name" value="PROTEIN_KINASE_DOM"/>
    <property type="match status" value="1"/>
</dbReference>
<proteinExistence type="predicted"/>
<dbReference type="Pfam" id="PF00069">
    <property type="entry name" value="Pkinase"/>
    <property type="match status" value="1"/>
</dbReference>
<feature type="transmembrane region" description="Helical" evidence="4">
    <location>
        <begin position="1733"/>
        <end position="1758"/>
    </location>
</feature>
<dbReference type="InterPro" id="IPR053215">
    <property type="entry name" value="TKL_Ser/Thr_kinase"/>
</dbReference>
<evidence type="ECO:0000313" key="7">
    <source>
        <dbReference type="EMBL" id="GAT92076.1"/>
    </source>
</evidence>
<dbReference type="InterPro" id="IPR008271">
    <property type="entry name" value="Ser/Thr_kinase_AS"/>
</dbReference>
<dbReference type="SUPFAM" id="SSF56112">
    <property type="entry name" value="Protein kinase-like (PK-like)"/>
    <property type="match status" value="1"/>
</dbReference>
<feature type="chain" id="PRO_5008039898" evidence="5">
    <location>
        <begin position="28"/>
        <end position="2181"/>
    </location>
</feature>
<dbReference type="InterPro" id="IPR011009">
    <property type="entry name" value="Kinase-like_dom_sf"/>
</dbReference>
<dbReference type="eggNOG" id="KOG3525">
    <property type="taxonomic scope" value="Eukaryota"/>
</dbReference>
<keyword evidence="4" id="KW-0812">Transmembrane</keyword>
<dbReference type="VEuPathDB" id="AmoebaDB:EHI8A_124810"/>
<dbReference type="CDD" id="cd13999">
    <property type="entry name" value="STKc_MAP3K-like"/>
    <property type="match status" value="1"/>
</dbReference>
<keyword evidence="4" id="KW-0472">Membrane</keyword>
<evidence type="ECO:0000256" key="4">
    <source>
        <dbReference type="SAM" id="Phobius"/>
    </source>
</evidence>
<dbReference type="Gene3D" id="2.10.220.10">
    <property type="entry name" value="Hormone Receptor, Insulin-like Growth Factor Receptor 1, Chain A, domain 2"/>
    <property type="match status" value="2"/>
</dbReference>
<dbReference type="PANTHER" id="PTHR45756">
    <property type="entry name" value="PALMITOYLTRANSFERASE"/>
    <property type="match status" value="1"/>
</dbReference>
<dbReference type="PROSITE" id="PS00107">
    <property type="entry name" value="PROTEIN_KINASE_ATP"/>
    <property type="match status" value="1"/>
</dbReference>
<dbReference type="VEuPathDB" id="AmoebaDB:KM1_161420"/>
<feature type="domain" description="Protein kinase" evidence="6">
    <location>
        <begin position="1913"/>
        <end position="2177"/>
    </location>
</feature>
<dbReference type="EMBL" id="BDEQ01000001">
    <property type="protein sequence ID" value="GAT92076.1"/>
    <property type="molecule type" value="Genomic_DNA"/>
</dbReference>
<evidence type="ECO:0000256" key="1">
    <source>
        <dbReference type="ARBA" id="ARBA00022741"/>
    </source>
</evidence>
<reference evidence="7 8" key="1">
    <citation type="submission" date="2016-05" db="EMBL/GenBank/DDBJ databases">
        <title>First whole genome sequencing of Entamoeba histolytica HM1:IMSS-clone-6.</title>
        <authorList>
            <person name="Mukherjee Avik.K."/>
            <person name="Izumyama S."/>
            <person name="Nakada-Tsukui K."/>
            <person name="Nozaki T."/>
        </authorList>
    </citation>
    <scope>NUCLEOTIDE SEQUENCE [LARGE SCALE GENOMIC DNA]</scope>
    <source>
        <strain evidence="7 8">HM1:IMSS clone 6</strain>
    </source>
</reference>
<dbReference type="VEuPathDB" id="AmoebaDB:EHI_068160"/>
<name>A0A175JEY8_ENTHI</name>
<keyword evidence="1 3" id="KW-0547">Nucleotide-binding</keyword>
<comment type="caution">
    <text evidence="7">The sequence shown here is derived from an EMBL/GenBank/DDBJ whole genome shotgun (WGS) entry which is preliminary data.</text>
</comment>
<evidence type="ECO:0000256" key="3">
    <source>
        <dbReference type="PROSITE-ProRule" id="PRU10141"/>
    </source>
</evidence>
<evidence type="ECO:0000259" key="6">
    <source>
        <dbReference type="PROSITE" id="PS50011"/>
    </source>
</evidence>
<dbReference type="PROSITE" id="PS00108">
    <property type="entry name" value="PROTEIN_KINASE_ST"/>
    <property type="match status" value="1"/>
</dbReference>
<dbReference type="Gene3D" id="1.10.510.10">
    <property type="entry name" value="Transferase(Phosphotransferase) domain 1"/>
    <property type="match status" value="1"/>
</dbReference>
<dbReference type="VEuPathDB" id="AmoebaDB:KM1_025910"/>
<keyword evidence="7" id="KW-0418">Kinase</keyword>
<dbReference type="VEuPathDB" id="AmoebaDB:EHI8A_058680"/>
<accession>A0A175JEY8</accession>
<evidence type="ECO:0000313" key="8">
    <source>
        <dbReference type="Proteomes" id="UP000078387"/>
    </source>
</evidence>